<dbReference type="Pfam" id="PF10066">
    <property type="entry name" value="DUF2304"/>
    <property type="match status" value="1"/>
</dbReference>
<feature type="transmembrane region" description="Helical" evidence="1">
    <location>
        <begin position="69"/>
        <end position="87"/>
    </location>
</feature>
<proteinExistence type="predicted"/>
<feature type="transmembrane region" description="Helical" evidence="1">
    <location>
        <begin position="29"/>
        <end position="49"/>
    </location>
</feature>
<evidence type="ECO:0000256" key="1">
    <source>
        <dbReference type="SAM" id="Phobius"/>
    </source>
</evidence>
<organism evidence="2 3">
    <name type="scientific">Antricoccus suffuscus</name>
    <dbReference type="NCBI Taxonomy" id="1629062"/>
    <lineage>
        <taxon>Bacteria</taxon>
        <taxon>Bacillati</taxon>
        <taxon>Actinomycetota</taxon>
        <taxon>Actinomycetes</taxon>
        <taxon>Geodermatophilales</taxon>
        <taxon>Antricoccaceae</taxon>
        <taxon>Antricoccus</taxon>
    </lineage>
</organism>
<keyword evidence="1" id="KW-0472">Membrane</keyword>
<gene>
    <name evidence="2" type="ORF">CLV47_101501</name>
</gene>
<sequence>MIIKVLLIAATVAVLFFLLRHRQRVSLKAGIRVTGILLVIAAIVCIVWPDIPQAVADAVGVTRGTDLMLYVLIVVFFFSAVGMYLRLRELDRRVVELSRSIAIETAVSRDGVPGATESDPGSDEFSGA</sequence>
<dbReference type="Proteomes" id="UP000237752">
    <property type="component" value="Unassembled WGS sequence"/>
</dbReference>
<evidence type="ECO:0000313" key="2">
    <source>
        <dbReference type="EMBL" id="PRZ44375.1"/>
    </source>
</evidence>
<protein>
    <recommendedName>
        <fullName evidence="4">DUF2304 domain-containing protein</fullName>
    </recommendedName>
</protein>
<reference evidence="2 3" key="1">
    <citation type="submission" date="2018-03" db="EMBL/GenBank/DDBJ databases">
        <title>Genomic Encyclopedia of Archaeal and Bacterial Type Strains, Phase II (KMG-II): from individual species to whole genera.</title>
        <authorList>
            <person name="Goeker M."/>
        </authorList>
    </citation>
    <scope>NUCLEOTIDE SEQUENCE [LARGE SCALE GENOMIC DNA]</scope>
    <source>
        <strain evidence="2 3">DSM 100065</strain>
    </source>
</reference>
<accession>A0A2T1A6Y8</accession>
<keyword evidence="1" id="KW-1133">Transmembrane helix</keyword>
<dbReference type="OrthoDB" id="8904808at2"/>
<name>A0A2T1A6Y8_9ACTN</name>
<dbReference type="EMBL" id="PVUE01000001">
    <property type="protein sequence ID" value="PRZ44375.1"/>
    <property type="molecule type" value="Genomic_DNA"/>
</dbReference>
<dbReference type="RefSeq" id="WP_106347396.1">
    <property type="nucleotide sequence ID" value="NZ_PVUE01000001.1"/>
</dbReference>
<evidence type="ECO:0000313" key="3">
    <source>
        <dbReference type="Proteomes" id="UP000237752"/>
    </source>
</evidence>
<feature type="transmembrane region" description="Helical" evidence="1">
    <location>
        <begin position="6"/>
        <end position="22"/>
    </location>
</feature>
<keyword evidence="1" id="KW-0812">Transmembrane</keyword>
<dbReference type="AlphaFoldDB" id="A0A2T1A6Y8"/>
<evidence type="ECO:0008006" key="4">
    <source>
        <dbReference type="Google" id="ProtNLM"/>
    </source>
</evidence>
<comment type="caution">
    <text evidence="2">The sequence shown here is derived from an EMBL/GenBank/DDBJ whole genome shotgun (WGS) entry which is preliminary data.</text>
</comment>
<dbReference type="InterPro" id="IPR019277">
    <property type="entry name" value="DUF2304"/>
</dbReference>
<keyword evidence="3" id="KW-1185">Reference proteome</keyword>